<protein>
    <recommendedName>
        <fullName evidence="2">DUF8167 domain-containing protein</fullName>
    </recommendedName>
</protein>
<sequence length="109" mass="11365">MSRLKEEYGVGHVDAEFDGDELTHLAVGRRMAGIGPTLGPGACAVAVRADPPHGAGPGDAVQVWRRVERSAGAEVDPGEPLPEADGGAPDRDGFERVATAEPARPRATW</sequence>
<reference evidence="3 4" key="1">
    <citation type="journal article" date="2019" name="Int. J. Syst. Evol. Microbiol.">
        <title>The Global Catalogue of Microorganisms (GCM) 10K type strain sequencing project: providing services to taxonomists for standard genome sequencing and annotation.</title>
        <authorList>
            <consortium name="The Broad Institute Genomics Platform"/>
            <consortium name="The Broad Institute Genome Sequencing Center for Infectious Disease"/>
            <person name="Wu L."/>
            <person name="Ma J."/>
        </authorList>
    </citation>
    <scope>NUCLEOTIDE SEQUENCE [LARGE SCALE GENOMIC DNA]</scope>
    <source>
        <strain evidence="3 4">DT92</strain>
    </source>
</reference>
<dbReference type="EMBL" id="JBHSZG010000001">
    <property type="protein sequence ID" value="MFC7136639.1"/>
    <property type="molecule type" value="Genomic_DNA"/>
</dbReference>
<dbReference type="Pfam" id="PF26503">
    <property type="entry name" value="DUF8167_3rd"/>
    <property type="match status" value="1"/>
</dbReference>
<evidence type="ECO:0000313" key="3">
    <source>
        <dbReference type="EMBL" id="MFC7136639.1"/>
    </source>
</evidence>
<name>A0ABD5XSK2_9EURY</name>
<gene>
    <name evidence="3" type="ORF">ACFQRB_09270</name>
</gene>
<dbReference type="AlphaFoldDB" id="A0ABD5XSK2"/>
<accession>A0ABD5XSK2</accession>
<dbReference type="Proteomes" id="UP001596368">
    <property type="component" value="Unassembled WGS sequence"/>
</dbReference>
<evidence type="ECO:0000313" key="4">
    <source>
        <dbReference type="Proteomes" id="UP001596368"/>
    </source>
</evidence>
<comment type="caution">
    <text evidence="3">The sequence shown here is derived from an EMBL/GenBank/DDBJ whole genome shotgun (WGS) entry which is preliminary data.</text>
</comment>
<dbReference type="InterPro" id="IPR058604">
    <property type="entry name" value="DUF8167_3rd"/>
</dbReference>
<evidence type="ECO:0000256" key="1">
    <source>
        <dbReference type="SAM" id="MobiDB-lite"/>
    </source>
</evidence>
<proteinExistence type="predicted"/>
<evidence type="ECO:0000259" key="2">
    <source>
        <dbReference type="Pfam" id="PF26503"/>
    </source>
</evidence>
<organism evidence="3 4">
    <name type="scientific">Halobaculum litoreum</name>
    <dbReference type="NCBI Taxonomy" id="3031998"/>
    <lineage>
        <taxon>Archaea</taxon>
        <taxon>Methanobacteriati</taxon>
        <taxon>Methanobacteriota</taxon>
        <taxon>Stenosarchaea group</taxon>
        <taxon>Halobacteria</taxon>
        <taxon>Halobacteriales</taxon>
        <taxon>Haloferacaceae</taxon>
        <taxon>Halobaculum</taxon>
    </lineage>
</organism>
<keyword evidence="4" id="KW-1185">Reference proteome</keyword>
<feature type="domain" description="DUF8167" evidence="2">
    <location>
        <begin position="44"/>
        <end position="101"/>
    </location>
</feature>
<feature type="region of interest" description="Disordered" evidence="1">
    <location>
        <begin position="69"/>
        <end position="109"/>
    </location>
</feature>